<evidence type="ECO:0000313" key="4">
    <source>
        <dbReference type="Proteomes" id="UP000075884"/>
    </source>
</evidence>
<feature type="compositionally biased region" description="Basic residues" evidence="2">
    <location>
        <begin position="323"/>
        <end position="334"/>
    </location>
</feature>
<feature type="region of interest" description="Disordered" evidence="2">
    <location>
        <begin position="241"/>
        <end position="356"/>
    </location>
</feature>
<feature type="region of interest" description="Disordered" evidence="2">
    <location>
        <begin position="1"/>
        <end position="211"/>
    </location>
</feature>
<dbReference type="InterPro" id="IPR007875">
    <property type="entry name" value="Sprouty"/>
</dbReference>
<feature type="compositionally biased region" description="Low complexity" evidence="2">
    <location>
        <begin position="265"/>
        <end position="322"/>
    </location>
</feature>
<sequence length="903" mass="94990">MTTDFSDLRLMKTKQKQTTKRKLARHVEAFYYGTRQRHSAERIDQRTKNETSDSEQNEKNITTIRRQQQCTGSTAIVSQRDDEAVTNLKEDRDRSRPGVFMERRNGGTSLAPPRPPKSLPRVHRPRAPDPSSAAPSATIVTSPAPTPNSPAMTDRTMTMMNNGAVGNGGHLQPLPATTAAPTPPPQLSPKPRHLIGGSSSSVLSSTSLSGGNSNNLASNISSNSNNNMNININNNNNNNNTIFINNNPHNHNTSRAASGGGSNFNNASLISSNGISSRSNSSSSSSTSTSNSSSASSRGNCNLNNNNSSSSSGNSRSGSSQHHQPHHHHHHNHPHQQSNRSIGSNSSTLSSVSSSSSTVALLRPQIAPLVPLHSRSSTPPPPPLPPHQRPTSPAGSTFARRRLSPPPLQHPHHLTSIPLGSAGPTTVTSASGALPVLLLPIDQPIAGGVATSPASNPTTPVTLAAPRPENERLANEYVDTPFGRGNGPATTGANIPSTGGGPMAGGLQQTGPGQQHRNLSQLAGEPELPVITGQPRPALDRSRSPAITLAGSHSDVIRVVKSTEGRHGVVTTTTTAATAMASEAGHALPDANTIARGSSIITKQPTKKKDGSDRHELLELELQHHHHHHHHRHHHGHATGVATVGGAGPGGLGAAGTGGSDGLMGIGSITCPRCRRCRCEECLKPRPLPSHWLCDKSCLCSAETIIDYASCLCCVKALYYHCSKEHEFEREVIGPDGATETETVSCADDPCSCVPHKRTTRWGCLGALSLALPCLWCYWPMRGCVAICARCYAKHSRHGCRCTQHPAAPSAGFPPGGGTGAGILNGAMFHGGSGGVGGNGGANAAGVRGRESRAGKSDPAEADSPLHHLHHHLRHHLHQHRSGAAADLTTPEKRLLDASTDAY</sequence>
<keyword evidence="4" id="KW-1185">Reference proteome</keyword>
<organism evidence="3 4">
    <name type="scientific">Anopheles dirus</name>
    <dbReference type="NCBI Taxonomy" id="7168"/>
    <lineage>
        <taxon>Eukaryota</taxon>
        <taxon>Metazoa</taxon>
        <taxon>Ecdysozoa</taxon>
        <taxon>Arthropoda</taxon>
        <taxon>Hexapoda</taxon>
        <taxon>Insecta</taxon>
        <taxon>Pterygota</taxon>
        <taxon>Neoptera</taxon>
        <taxon>Endopterygota</taxon>
        <taxon>Diptera</taxon>
        <taxon>Nematocera</taxon>
        <taxon>Culicoidea</taxon>
        <taxon>Culicidae</taxon>
        <taxon>Anophelinae</taxon>
        <taxon>Anopheles</taxon>
    </lineage>
</organism>
<dbReference type="STRING" id="7168.A0A182NNH8"/>
<dbReference type="EnsemblMetazoa" id="ADIR009213-RA">
    <property type="protein sequence ID" value="ADIR009213-PA"/>
    <property type="gene ID" value="ADIR009213"/>
</dbReference>
<dbReference type="GO" id="GO:0016020">
    <property type="term" value="C:membrane"/>
    <property type="evidence" value="ECO:0007669"/>
    <property type="project" value="InterPro"/>
</dbReference>
<feature type="compositionally biased region" description="Basic residues" evidence="2">
    <location>
        <begin position="867"/>
        <end position="881"/>
    </location>
</feature>
<dbReference type="InterPro" id="IPR051192">
    <property type="entry name" value="Sprouty_domain"/>
</dbReference>
<dbReference type="PROSITE" id="PS51227">
    <property type="entry name" value="SPR"/>
    <property type="match status" value="1"/>
</dbReference>
<feature type="compositionally biased region" description="Low complexity" evidence="2">
    <location>
        <begin position="335"/>
        <end position="356"/>
    </location>
</feature>
<feature type="compositionally biased region" description="Basic and acidic residues" evidence="2">
    <location>
        <begin position="1"/>
        <end position="10"/>
    </location>
</feature>
<dbReference type="GO" id="GO:0040037">
    <property type="term" value="P:negative regulation of fibroblast growth factor receptor signaling pathway"/>
    <property type="evidence" value="ECO:0007669"/>
    <property type="project" value="TreeGrafter"/>
</dbReference>
<feature type="compositionally biased region" description="Low complexity" evidence="2">
    <location>
        <begin position="171"/>
        <end position="180"/>
    </location>
</feature>
<dbReference type="GO" id="GO:0005829">
    <property type="term" value="C:cytosol"/>
    <property type="evidence" value="ECO:0007669"/>
    <property type="project" value="TreeGrafter"/>
</dbReference>
<dbReference type="Pfam" id="PF05210">
    <property type="entry name" value="Sprouty"/>
    <property type="match status" value="1"/>
</dbReference>
<feature type="compositionally biased region" description="Basic residues" evidence="2">
    <location>
        <begin position="11"/>
        <end position="24"/>
    </location>
</feature>
<dbReference type="VEuPathDB" id="VectorBase:ADIR009213"/>
<feature type="region of interest" description="Disordered" evidence="2">
    <location>
        <begin position="371"/>
        <end position="422"/>
    </location>
</feature>
<proteinExistence type="inferred from homology"/>
<feature type="compositionally biased region" description="Polar residues" evidence="2">
    <location>
        <begin position="138"/>
        <end position="161"/>
    </location>
</feature>
<feature type="compositionally biased region" description="Basic and acidic residues" evidence="2">
    <location>
        <begin position="79"/>
        <end position="105"/>
    </location>
</feature>
<evidence type="ECO:0000313" key="3">
    <source>
        <dbReference type="EnsemblMetazoa" id="ADIR009213-PA"/>
    </source>
</evidence>
<evidence type="ECO:0008006" key="5">
    <source>
        <dbReference type="Google" id="ProtNLM"/>
    </source>
</evidence>
<dbReference type="PANTHER" id="PTHR12365:SF7">
    <property type="entry name" value="PROTEIN SPROUTY"/>
    <property type="match status" value="1"/>
</dbReference>
<dbReference type="AlphaFoldDB" id="A0A182NNH8"/>
<feature type="compositionally biased region" description="Low complexity" evidence="2">
    <location>
        <begin position="241"/>
        <end position="254"/>
    </location>
</feature>
<reference evidence="4" key="1">
    <citation type="submission" date="2013-03" db="EMBL/GenBank/DDBJ databases">
        <title>The Genome Sequence of Anopheles dirus WRAIR2.</title>
        <authorList>
            <consortium name="The Broad Institute Genomics Platform"/>
            <person name="Neafsey D.E."/>
            <person name="Walton C."/>
            <person name="Walker B."/>
            <person name="Young S.K."/>
            <person name="Zeng Q."/>
            <person name="Gargeya S."/>
            <person name="Fitzgerald M."/>
            <person name="Haas B."/>
            <person name="Abouelleil A."/>
            <person name="Allen A.W."/>
            <person name="Alvarado L."/>
            <person name="Arachchi H.M."/>
            <person name="Berlin A.M."/>
            <person name="Chapman S.B."/>
            <person name="Gainer-Dewar J."/>
            <person name="Goldberg J."/>
            <person name="Griggs A."/>
            <person name="Gujja S."/>
            <person name="Hansen M."/>
            <person name="Howarth C."/>
            <person name="Imamovic A."/>
            <person name="Ireland A."/>
            <person name="Larimer J."/>
            <person name="McCowan C."/>
            <person name="Murphy C."/>
            <person name="Pearson M."/>
            <person name="Poon T.W."/>
            <person name="Priest M."/>
            <person name="Roberts A."/>
            <person name="Saif S."/>
            <person name="Shea T."/>
            <person name="Sisk P."/>
            <person name="Sykes S."/>
            <person name="Wortman J."/>
            <person name="Nusbaum C."/>
            <person name="Birren B."/>
        </authorList>
    </citation>
    <scope>NUCLEOTIDE SEQUENCE [LARGE SCALE GENOMIC DNA]</scope>
    <source>
        <strain evidence="4">WRAIR2</strain>
    </source>
</reference>
<feature type="compositionally biased region" description="Basic and acidic residues" evidence="2">
    <location>
        <begin position="38"/>
        <end position="51"/>
    </location>
</feature>
<dbReference type="GO" id="GO:0048513">
    <property type="term" value="P:animal organ development"/>
    <property type="evidence" value="ECO:0007669"/>
    <property type="project" value="TreeGrafter"/>
</dbReference>
<comment type="similarity">
    <text evidence="1">Belongs to the sprouty family.</text>
</comment>
<dbReference type="PANTHER" id="PTHR12365">
    <property type="entry name" value="SPROUTY"/>
    <property type="match status" value="1"/>
</dbReference>
<feature type="compositionally biased region" description="Polar residues" evidence="2">
    <location>
        <begin position="59"/>
        <end position="77"/>
    </location>
</feature>
<feature type="compositionally biased region" description="Pro residues" evidence="2">
    <location>
        <begin position="378"/>
        <end position="388"/>
    </location>
</feature>
<reference evidence="3" key="2">
    <citation type="submission" date="2020-05" db="UniProtKB">
        <authorList>
            <consortium name="EnsemblMetazoa"/>
        </authorList>
    </citation>
    <scope>IDENTIFICATION</scope>
    <source>
        <strain evidence="3">WRAIR2</strain>
    </source>
</reference>
<accession>A0A182NNH8</accession>
<evidence type="ECO:0000256" key="1">
    <source>
        <dbReference type="ARBA" id="ARBA00010964"/>
    </source>
</evidence>
<protein>
    <recommendedName>
        <fullName evidence="5">Protein sprouty</fullName>
    </recommendedName>
</protein>
<feature type="compositionally biased region" description="Low complexity" evidence="2">
    <location>
        <begin position="194"/>
        <end position="211"/>
    </location>
</feature>
<feature type="region of interest" description="Disordered" evidence="2">
    <location>
        <begin position="840"/>
        <end position="903"/>
    </location>
</feature>
<dbReference type="Proteomes" id="UP000075884">
    <property type="component" value="Unassembled WGS sequence"/>
</dbReference>
<dbReference type="GO" id="GO:0046580">
    <property type="term" value="P:negative regulation of Ras protein signal transduction"/>
    <property type="evidence" value="ECO:0007669"/>
    <property type="project" value="TreeGrafter"/>
</dbReference>
<feature type="compositionally biased region" description="Basic and acidic residues" evidence="2">
    <location>
        <begin position="848"/>
        <end position="859"/>
    </location>
</feature>
<evidence type="ECO:0000256" key="2">
    <source>
        <dbReference type="SAM" id="MobiDB-lite"/>
    </source>
</evidence>
<name>A0A182NNH8_9DIPT</name>